<feature type="transmembrane region" description="Helical" evidence="1">
    <location>
        <begin position="90"/>
        <end position="109"/>
    </location>
</feature>
<feature type="transmembrane region" description="Helical" evidence="1">
    <location>
        <begin position="171"/>
        <end position="193"/>
    </location>
</feature>
<dbReference type="RefSeq" id="WP_092477725.1">
    <property type="nucleotide sequence ID" value="NZ_FOHN01000009.1"/>
</dbReference>
<reference evidence="2 3" key="1">
    <citation type="submission" date="2016-10" db="EMBL/GenBank/DDBJ databases">
        <authorList>
            <person name="de Groot N.N."/>
        </authorList>
    </citation>
    <scope>NUCLEOTIDE SEQUENCE [LARGE SCALE GENOMIC DNA]</scope>
    <source>
        <strain evidence="2 3">DSM 1801</strain>
    </source>
</reference>
<sequence length="282" mass="31744">MLKLFKMDVYRMAKSKATWLCIAGTILMVMFSVFMTSSDVHYYIDHPDELKKIERNQEEGEGWGIYIGSVMPSWCKGEKVPYVNLVENNIQSKMVLLFFVVFVVGFVNSENKCRFVQNISGQISNRGKIILSKIFISTLFTVIQMLSVMFFIGIASAMLFGYINMEHLKGIFLFMGIEMLLQAAFGTFIILVITVTKSTIGSMVIGILLSSGIAQVFDPLCKAVFHVSKSFSIMFYTLTGNIGQMNTLSDGYHYRKAFIIAVTMLVAAGYISAKIMQKRDVE</sequence>
<dbReference type="EMBL" id="FOHN01000009">
    <property type="protein sequence ID" value="SET16978.1"/>
    <property type="molecule type" value="Genomic_DNA"/>
</dbReference>
<protein>
    <recommendedName>
        <fullName evidence="4">ABC-2 type transport system permease protein</fullName>
    </recommendedName>
</protein>
<dbReference type="OrthoDB" id="1689922at2"/>
<evidence type="ECO:0008006" key="4">
    <source>
        <dbReference type="Google" id="ProtNLM"/>
    </source>
</evidence>
<name>A0A1I0CC41_9FIRM</name>
<keyword evidence="1" id="KW-0812">Transmembrane</keyword>
<accession>A0A1I0CC41</accession>
<feature type="transmembrane region" description="Helical" evidence="1">
    <location>
        <begin position="254"/>
        <end position="273"/>
    </location>
</feature>
<gene>
    <name evidence="2" type="ORF">SAMN04487772_109123</name>
</gene>
<dbReference type="Proteomes" id="UP000199800">
    <property type="component" value="Unassembled WGS sequence"/>
</dbReference>
<dbReference type="STRING" id="29364.SAMN04487772_109123"/>
<evidence type="ECO:0000313" key="2">
    <source>
        <dbReference type="EMBL" id="SET16978.1"/>
    </source>
</evidence>
<keyword evidence="3" id="KW-1185">Reference proteome</keyword>
<keyword evidence="1" id="KW-0472">Membrane</keyword>
<dbReference type="AlphaFoldDB" id="A0A1I0CC41"/>
<feature type="transmembrane region" description="Helical" evidence="1">
    <location>
        <begin position="200"/>
        <end position="217"/>
    </location>
</feature>
<keyword evidence="1" id="KW-1133">Transmembrane helix</keyword>
<proteinExistence type="predicted"/>
<feature type="transmembrane region" description="Helical" evidence="1">
    <location>
        <begin position="130"/>
        <end position="159"/>
    </location>
</feature>
<evidence type="ECO:0000256" key="1">
    <source>
        <dbReference type="SAM" id="Phobius"/>
    </source>
</evidence>
<organism evidence="2 3">
    <name type="scientific">[Clostridium] polysaccharolyticum</name>
    <dbReference type="NCBI Taxonomy" id="29364"/>
    <lineage>
        <taxon>Bacteria</taxon>
        <taxon>Bacillati</taxon>
        <taxon>Bacillota</taxon>
        <taxon>Clostridia</taxon>
        <taxon>Lachnospirales</taxon>
        <taxon>Lachnospiraceae</taxon>
    </lineage>
</organism>
<feature type="transmembrane region" description="Helical" evidence="1">
    <location>
        <begin position="20"/>
        <end position="44"/>
    </location>
</feature>
<evidence type="ECO:0000313" key="3">
    <source>
        <dbReference type="Proteomes" id="UP000199800"/>
    </source>
</evidence>